<accession>A0A7C8JWU7</accession>
<evidence type="ECO:0000313" key="6">
    <source>
        <dbReference type="Proteomes" id="UP000475325"/>
    </source>
</evidence>
<dbReference type="Proteomes" id="UP000297595">
    <property type="component" value="Unassembled WGS sequence"/>
</dbReference>
<evidence type="ECO:0000256" key="1">
    <source>
        <dbReference type="SAM" id="MobiDB-lite"/>
    </source>
</evidence>
<reference evidence="6 7" key="2">
    <citation type="submission" date="2019-06" db="EMBL/GenBank/DDBJ databases">
        <authorList>
            <person name="Palmer J.M."/>
        </authorList>
    </citation>
    <scope>NUCLEOTIDE SEQUENCE [LARGE SCALE GENOMIC DNA]</scope>
    <source>
        <strain evidence="2 6">TWF102</strain>
        <strain evidence="3 7">TWF703</strain>
    </source>
</reference>
<evidence type="ECO:0000313" key="3">
    <source>
        <dbReference type="EMBL" id="KAF3123638.1"/>
    </source>
</evidence>
<dbReference type="Proteomes" id="UP000480548">
    <property type="component" value="Unassembled WGS sequence"/>
</dbReference>
<feature type="region of interest" description="Disordered" evidence="1">
    <location>
        <begin position="60"/>
        <end position="105"/>
    </location>
</feature>
<dbReference type="Proteomes" id="UP000475325">
    <property type="component" value="Unassembled WGS sequence"/>
</dbReference>
<evidence type="ECO:0000313" key="2">
    <source>
        <dbReference type="EMBL" id="KAF3106517.1"/>
    </source>
</evidence>
<dbReference type="OrthoDB" id="5370927at2759"/>
<comment type="caution">
    <text evidence="3">The sequence shown here is derived from an EMBL/GenBank/DDBJ whole genome shotgun (WGS) entry which is preliminary data.</text>
</comment>
<gene>
    <name evidence="4" type="ORF">EYR41_005052</name>
    <name evidence="2" type="ORF">TWF102_001461</name>
    <name evidence="3" type="ORF">TWF703_000715</name>
</gene>
<dbReference type="EMBL" id="WIQW01000012">
    <property type="protein sequence ID" value="KAF3106517.1"/>
    <property type="molecule type" value="Genomic_DNA"/>
</dbReference>
<proteinExistence type="predicted"/>
<dbReference type="AlphaFoldDB" id="A0A7C8JWU7"/>
<organism evidence="3 7">
    <name type="scientific">Orbilia oligospora</name>
    <name type="common">Nematode-trapping fungus</name>
    <name type="synonym">Arthrobotrys oligospora</name>
    <dbReference type="NCBI Taxonomy" id="2813651"/>
    <lineage>
        <taxon>Eukaryota</taxon>
        <taxon>Fungi</taxon>
        <taxon>Dikarya</taxon>
        <taxon>Ascomycota</taxon>
        <taxon>Pezizomycotina</taxon>
        <taxon>Orbiliomycetes</taxon>
        <taxon>Orbiliales</taxon>
        <taxon>Orbiliaceae</taxon>
        <taxon>Orbilia</taxon>
    </lineage>
</organism>
<dbReference type="EMBL" id="SOZJ01000003">
    <property type="protein sequence ID" value="TGJ68975.1"/>
    <property type="molecule type" value="Genomic_DNA"/>
</dbReference>
<reference evidence="4 5" key="1">
    <citation type="submission" date="2019-03" db="EMBL/GenBank/DDBJ databases">
        <title>Nematode-trapping fungi genome.</title>
        <authorList>
            <person name="Vidal-Diez De Ulzurrun G."/>
        </authorList>
    </citation>
    <scope>NUCLEOTIDE SEQUENCE [LARGE SCALE GENOMIC DNA]</scope>
    <source>
        <strain evidence="4 5">TWF154</strain>
    </source>
</reference>
<name>A0A7C8JWU7_ORBOL</name>
<evidence type="ECO:0000313" key="5">
    <source>
        <dbReference type="Proteomes" id="UP000297595"/>
    </source>
</evidence>
<feature type="compositionally biased region" description="Low complexity" evidence="1">
    <location>
        <begin position="63"/>
        <end position="100"/>
    </location>
</feature>
<evidence type="ECO:0000313" key="7">
    <source>
        <dbReference type="Proteomes" id="UP000480548"/>
    </source>
</evidence>
<dbReference type="EMBL" id="WIQZ01000108">
    <property type="protein sequence ID" value="KAF3123638.1"/>
    <property type="molecule type" value="Genomic_DNA"/>
</dbReference>
<protein>
    <submittedName>
        <fullName evidence="3">Uncharacterized protein</fullName>
    </submittedName>
</protein>
<sequence>MFISLPTPVILSSVAAAKRRPPLTPPSVIPPCVTAQCSSVQQSGRDRCRSPSRSAVAYLARVSSSPNSPTLSSMTNTSALPTPSSFSVNTPTSTPSSSPSEGCHFPFGSERQLPCLSKSEGQYVSFPSFDELYGEFPDDDEDSKQ</sequence>
<evidence type="ECO:0000313" key="4">
    <source>
        <dbReference type="EMBL" id="TGJ68975.1"/>
    </source>
</evidence>